<dbReference type="Gene3D" id="2.40.10.120">
    <property type="match status" value="1"/>
</dbReference>
<dbReference type="SUPFAM" id="SSF50156">
    <property type="entry name" value="PDZ domain-like"/>
    <property type="match status" value="1"/>
</dbReference>
<dbReference type="Gene3D" id="2.30.42.10">
    <property type="match status" value="1"/>
</dbReference>
<evidence type="ECO:0000313" key="5">
    <source>
        <dbReference type="Proteomes" id="UP000177982"/>
    </source>
</evidence>
<dbReference type="Pfam" id="PF13365">
    <property type="entry name" value="Trypsin_2"/>
    <property type="match status" value="1"/>
</dbReference>
<dbReference type="GO" id="GO:0004252">
    <property type="term" value="F:serine-type endopeptidase activity"/>
    <property type="evidence" value="ECO:0007669"/>
    <property type="project" value="InterPro"/>
</dbReference>
<keyword evidence="1" id="KW-0645">Protease</keyword>
<dbReference type="InterPro" id="IPR009003">
    <property type="entry name" value="Peptidase_S1_PA"/>
</dbReference>
<accession>A0A1G2L525</accession>
<reference evidence="4 5" key="1">
    <citation type="journal article" date="2016" name="Nat. Commun.">
        <title>Thousands of microbial genomes shed light on interconnected biogeochemical processes in an aquifer system.</title>
        <authorList>
            <person name="Anantharaman K."/>
            <person name="Brown C.T."/>
            <person name="Hug L.A."/>
            <person name="Sharon I."/>
            <person name="Castelle C.J."/>
            <person name="Probst A.J."/>
            <person name="Thomas B.C."/>
            <person name="Singh A."/>
            <person name="Wilkins M.J."/>
            <person name="Karaoz U."/>
            <person name="Brodie E.L."/>
            <person name="Williams K.H."/>
            <person name="Hubbard S.S."/>
            <person name="Banfield J.F."/>
        </authorList>
    </citation>
    <scope>NUCLEOTIDE SEQUENCE [LARGE SCALE GENOMIC DNA]</scope>
</reference>
<dbReference type="AlphaFoldDB" id="A0A1G2L525"/>
<proteinExistence type="predicted"/>
<dbReference type="InterPro" id="IPR001940">
    <property type="entry name" value="Peptidase_S1C"/>
</dbReference>
<protein>
    <recommendedName>
        <fullName evidence="3">PDZ domain-containing protein</fullName>
    </recommendedName>
</protein>
<dbReference type="EMBL" id="MHQO01000026">
    <property type="protein sequence ID" value="OHA06624.1"/>
    <property type="molecule type" value="Genomic_DNA"/>
</dbReference>
<organism evidence="4 5">
    <name type="scientific">Candidatus Sungbacteria bacterium RIFCSPLOWO2_01_FULL_47_10</name>
    <dbReference type="NCBI Taxonomy" id="1802276"/>
    <lineage>
        <taxon>Bacteria</taxon>
        <taxon>Candidatus Sungiibacteriota</taxon>
    </lineage>
</organism>
<feature type="domain" description="PDZ" evidence="3">
    <location>
        <begin position="254"/>
        <end position="344"/>
    </location>
</feature>
<evidence type="ECO:0000259" key="3">
    <source>
        <dbReference type="SMART" id="SM00228"/>
    </source>
</evidence>
<dbReference type="PANTHER" id="PTHR43343">
    <property type="entry name" value="PEPTIDASE S12"/>
    <property type="match status" value="1"/>
</dbReference>
<dbReference type="GO" id="GO:0006508">
    <property type="term" value="P:proteolysis"/>
    <property type="evidence" value="ECO:0007669"/>
    <property type="project" value="UniProtKB-KW"/>
</dbReference>
<dbReference type="Proteomes" id="UP000177982">
    <property type="component" value="Unassembled WGS sequence"/>
</dbReference>
<evidence type="ECO:0000256" key="2">
    <source>
        <dbReference type="ARBA" id="ARBA00022801"/>
    </source>
</evidence>
<evidence type="ECO:0000256" key="1">
    <source>
        <dbReference type="ARBA" id="ARBA00022670"/>
    </source>
</evidence>
<keyword evidence="2" id="KW-0378">Hydrolase</keyword>
<name>A0A1G2L525_9BACT</name>
<dbReference type="Pfam" id="PF13180">
    <property type="entry name" value="PDZ_2"/>
    <property type="match status" value="1"/>
</dbReference>
<sequence length="356" mass="38590">MPTHEESVINVVQKSLPSVVSIVISKTLEEVEAENPFKQLFGQLPYGYQPTPEEQEEFYHSLPRTEDGKIRVGGGSGFIASSNGIIITNKHVVMDKTAEYTVITPSDQRLKAEVLARDPINDVAILKIDAENLPALPLGDSNKIQLGQTVIAIGTALGEFQNTVSTGIVSGLSRFITAVTDAEGRQERLRGLIQTDAAINPGNSGGPLVTLAGEVIGINAAVVFGAQNIGFAIPINKAKNDLDDLKKFGKIRKPFLGIRYILLNKNLQEKFKLARDTGALILREHGPEGNGIIPGSSAHQAGLKEYDILTECNDSILTEKNTLEDVLDKVNIGDEVSVKIFRNGKEYIKKLVVGER</sequence>
<dbReference type="InterPro" id="IPR001478">
    <property type="entry name" value="PDZ"/>
</dbReference>
<dbReference type="SUPFAM" id="SSF50494">
    <property type="entry name" value="Trypsin-like serine proteases"/>
    <property type="match status" value="1"/>
</dbReference>
<dbReference type="PRINTS" id="PR00834">
    <property type="entry name" value="PROTEASES2C"/>
</dbReference>
<dbReference type="SMART" id="SM00228">
    <property type="entry name" value="PDZ"/>
    <property type="match status" value="1"/>
</dbReference>
<dbReference type="InterPro" id="IPR036034">
    <property type="entry name" value="PDZ_sf"/>
</dbReference>
<evidence type="ECO:0000313" key="4">
    <source>
        <dbReference type="EMBL" id="OHA06624.1"/>
    </source>
</evidence>
<dbReference type="PANTHER" id="PTHR43343:SF3">
    <property type="entry name" value="PROTEASE DO-LIKE 8, CHLOROPLASTIC"/>
    <property type="match status" value="1"/>
</dbReference>
<comment type="caution">
    <text evidence="4">The sequence shown here is derived from an EMBL/GenBank/DDBJ whole genome shotgun (WGS) entry which is preliminary data.</text>
</comment>
<gene>
    <name evidence="4" type="ORF">A2934_00955</name>
</gene>
<dbReference type="InterPro" id="IPR051201">
    <property type="entry name" value="Chloro_Bact_Ser_Proteases"/>
</dbReference>